<dbReference type="PANTHER" id="PTHR36120">
    <property type="entry name" value="FUCOSE ISOMERASE"/>
    <property type="match status" value="1"/>
</dbReference>
<dbReference type="SUPFAM" id="SSF50443">
    <property type="entry name" value="FucI/AraA C-terminal domain-like"/>
    <property type="match status" value="1"/>
</dbReference>
<dbReference type="OrthoDB" id="3194672at2"/>
<evidence type="ECO:0000256" key="2">
    <source>
        <dbReference type="ARBA" id="ARBA00023277"/>
    </source>
</evidence>
<dbReference type="InterPro" id="IPR009015">
    <property type="entry name" value="Fucose_isomerase_N/cen_sf"/>
</dbReference>
<dbReference type="Pfam" id="PF02952">
    <property type="entry name" value="Fucose_iso_C"/>
    <property type="match status" value="1"/>
</dbReference>
<dbReference type="PANTHER" id="PTHR36120:SF1">
    <property type="entry name" value="L-FUCOSE ISOMERASE C-TERMINAL DOMAIN-CONTAINING PROTEIN"/>
    <property type="match status" value="1"/>
</dbReference>
<dbReference type="GO" id="GO:0005737">
    <property type="term" value="C:cytoplasm"/>
    <property type="evidence" value="ECO:0007669"/>
    <property type="project" value="InterPro"/>
</dbReference>
<feature type="domain" description="L-fucose isomerase C-terminal" evidence="3">
    <location>
        <begin position="369"/>
        <end position="492"/>
    </location>
</feature>
<dbReference type="SUPFAM" id="SSF53743">
    <property type="entry name" value="FucI/AraA N-terminal and middle domains"/>
    <property type="match status" value="1"/>
</dbReference>
<dbReference type="InterPro" id="IPR004216">
    <property type="entry name" value="Fuc/Ara_isomerase_C"/>
</dbReference>
<dbReference type="AlphaFoldDB" id="A0A543HA52"/>
<keyword evidence="5" id="KW-1185">Reference proteome</keyword>
<dbReference type="EMBL" id="VFPM01000005">
    <property type="protein sequence ID" value="TQM55208.1"/>
    <property type="molecule type" value="Genomic_DNA"/>
</dbReference>
<sequence length="494" mass="51950">MSATTDATDAAATTAPTARTAAVDGTAPRVVLVPTARPTFAVDVARRLADEARALLVELGAEVTGPTDLVMTPDDVEAAKTFLTGEADLVVNVCASFSDATPALELYGELDQPVLLWSFREPGPVGDRLWLNSMCGANLFGHALVVHAQRTPRLLYGNPDEAATRHTLEAALAGQLPAVVPAPTAQGPRADAAGVQAALGSLRGRRLGLVGDAPPGFTPSQYDGELLERLFGIEIDEIPVESMFACVDEVTDDEAEAEHAAALDAQPSLAAVDGGQALTSARITTAMRGWRDRESLSGMAIRCWPEFPTQLGACPCSSLSRVADEGTPTACERDVYGAVTMLLMEALGSGTTYLVDTVDLDGDRNVVRLWHCGAAATSLAENPSDATQFTHCNRKLGVAGNFPLRTGPVVMARLTEDPARPGNLRLLLASGESVPEPNRFQGNTAAVRLDGDATQFVTGLVTGGFPHHTVLAWSDVRPQLRAAADLLGITVVDW</sequence>
<evidence type="ECO:0000259" key="3">
    <source>
        <dbReference type="Pfam" id="PF02952"/>
    </source>
</evidence>
<keyword evidence="1 4" id="KW-0413">Isomerase</keyword>
<keyword evidence="2" id="KW-0119">Carbohydrate metabolism</keyword>
<evidence type="ECO:0000256" key="1">
    <source>
        <dbReference type="ARBA" id="ARBA00023235"/>
    </source>
</evidence>
<reference evidence="4 5" key="1">
    <citation type="submission" date="2019-06" db="EMBL/GenBank/DDBJ databases">
        <title>Genome sequencing of plant associated microbes to promote plant fitness in Sorghum bicolor and Oryza sativa.</title>
        <authorList>
            <person name="Coleman-Derr D."/>
        </authorList>
    </citation>
    <scope>NUCLEOTIDE SEQUENCE [LARGE SCALE GENOMIC DNA]</scope>
    <source>
        <strain evidence="4 5">KV-663</strain>
    </source>
</reference>
<evidence type="ECO:0000313" key="4">
    <source>
        <dbReference type="EMBL" id="TQM55208.1"/>
    </source>
</evidence>
<accession>A0A543HA52</accession>
<dbReference type="GO" id="GO:0008736">
    <property type="term" value="F:L-fucose isomerase activity"/>
    <property type="evidence" value="ECO:0007669"/>
    <property type="project" value="InterPro"/>
</dbReference>
<evidence type="ECO:0000313" key="5">
    <source>
        <dbReference type="Proteomes" id="UP000316747"/>
    </source>
</evidence>
<protein>
    <submittedName>
        <fullName evidence="4">L-fucose isomerase-like protein</fullName>
    </submittedName>
</protein>
<comment type="caution">
    <text evidence="4">The sequence shown here is derived from an EMBL/GenBank/DDBJ whole genome shotgun (WGS) entry which is preliminary data.</text>
</comment>
<organism evidence="4 5">
    <name type="scientific">Humibacillus xanthopallidus</name>
    <dbReference type="NCBI Taxonomy" id="412689"/>
    <lineage>
        <taxon>Bacteria</taxon>
        <taxon>Bacillati</taxon>
        <taxon>Actinomycetota</taxon>
        <taxon>Actinomycetes</taxon>
        <taxon>Micrococcales</taxon>
        <taxon>Intrasporangiaceae</taxon>
        <taxon>Humibacillus</taxon>
    </lineage>
</organism>
<gene>
    <name evidence="4" type="ORF">FBY41_4536</name>
</gene>
<dbReference type="GO" id="GO:0006004">
    <property type="term" value="P:fucose metabolic process"/>
    <property type="evidence" value="ECO:0007669"/>
    <property type="project" value="InterPro"/>
</dbReference>
<proteinExistence type="predicted"/>
<dbReference type="InterPro" id="IPR015888">
    <property type="entry name" value="Fuc_isomerase_C"/>
</dbReference>
<name>A0A543HA52_9MICO</name>
<dbReference type="RefSeq" id="WP_141847396.1">
    <property type="nucleotide sequence ID" value="NZ_VFPM01000005.1"/>
</dbReference>
<dbReference type="Proteomes" id="UP000316747">
    <property type="component" value="Unassembled WGS sequence"/>
</dbReference>